<dbReference type="Proteomes" id="UP000306102">
    <property type="component" value="Unassembled WGS sequence"/>
</dbReference>
<protein>
    <recommendedName>
        <fullName evidence="5">Response regulatory domain-containing protein</fullName>
    </recommendedName>
</protein>
<keyword evidence="1" id="KW-0597">Phosphoprotein</keyword>
<dbReference type="Gene3D" id="3.40.50.2300">
    <property type="match status" value="1"/>
</dbReference>
<dbReference type="AlphaFoldDB" id="A0A4V3WMY6"/>
<keyword evidence="2" id="KW-0902">Two-component regulatory system</keyword>
<evidence type="ECO:0000256" key="1">
    <source>
        <dbReference type="ARBA" id="ARBA00022553"/>
    </source>
</evidence>
<dbReference type="PANTHER" id="PTHR45339:SF1">
    <property type="entry name" value="HYBRID SIGNAL TRANSDUCTION HISTIDINE KINASE J"/>
    <property type="match status" value="1"/>
</dbReference>
<comment type="caution">
    <text evidence="3">The sequence shown here is derived from an EMBL/GenBank/DDBJ whole genome shotgun (WGS) entry which is preliminary data.</text>
</comment>
<name>A0A4V3WMY6_CAMSN</name>
<evidence type="ECO:0000313" key="3">
    <source>
        <dbReference type="EMBL" id="THG10457.1"/>
    </source>
</evidence>
<dbReference type="GO" id="GO:0000160">
    <property type="term" value="P:phosphorelay signal transduction system"/>
    <property type="evidence" value="ECO:0007669"/>
    <property type="project" value="UniProtKB-KW"/>
</dbReference>
<dbReference type="InterPro" id="IPR011006">
    <property type="entry name" value="CheY-like_superfamily"/>
</dbReference>
<dbReference type="EMBL" id="SDRB02007881">
    <property type="protein sequence ID" value="THG10457.1"/>
    <property type="molecule type" value="Genomic_DNA"/>
</dbReference>
<proteinExistence type="predicted"/>
<accession>A0A4V3WMY6</accession>
<dbReference type="STRING" id="542762.A0A4V3WMY6"/>
<dbReference type="SUPFAM" id="SSF52172">
    <property type="entry name" value="CheY-like"/>
    <property type="match status" value="1"/>
</dbReference>
<evidence type="ECO:0000313" key="4">
    <source>
        <dbReference type="Proteomes" id="UP000306102"/>
    </source>
</evidence>
<evidence type="ECO:0000256" key="2">
    <source>
        <dbReference type="ARBA" id="ARBA00023012"/>
    </source>
</evidence>
<dbReference type="CDD" id="cd17546">
    <property type="entry name" value="REC_hyHK_CKI1_RcsC-like"/>
    <property type="match status" value="1"/>
</dbReference>
<evidence type="ECO:0008006" key="5">
    <source>
        <dbReference type="Google" id="ProtNLM"/>
    </source>
</evidence>
<reference evidence="3 4" key="1">
    <citation type="journal article" date="2018" name="Proc. Natl. Acad. Sci. U.S.A.">
        <title>Draft genome sequence of Camellia sinensis var. sinensis provides insights into the evolution of the tea genome and tea quality.</title>
        <authorList>
            <person name="Wei C."/>
            <person name="Yang H."/>
            <person name="Wang S."/>
            <person name="Zhao J."/>
            <person name="Liu C."/>
            <person name="Gao L."/>
            <person name="Xia E."/>
            <person name="Lu Y."/>
            <person name="Tai Y."/>
            <person name="She G."/>
            <person name="Sun J."/>
            <person name="Cao H."/>
            <person name="Tong W."/>
            <person name="Gao Q."/>
            <person name="Li Y."/>
            <person name="Deng W."/>
            <person name="Jiang X."/>
            <person name="Wang W."/>
            <person name="Chen Q."/>
            <person name="Zhang S."/>
            <person name="Li H."/>
            <person name="Wu J."/>
            <person name="Wang P."/>
            <person name="Li P."/>
            <person name="Shi C."/>
            <person name="Zheng F."/>
            <person name="Jian J."/>
            <person name="Huang B."/>
            <person name="Shan D."/>
            <person name="Shi M."/>
            <person name="Fang C."/>
            <person name="Yue Y."/>
            <person name="Li F."/>
            <person name="Li D."/>
            <person name="Wei S."/>
            <person name="Han B."/>
            <person name="Jiang C."/>
            <person name="Yin Y."/>
            <person name="Xia T."/>
            <person name="Zhang Z."/>
            <person name="Bennetzen J.L."/>
            <person name="Zhao S."/>
            <person name="Wan X."/>
        </authorList>
    </citation>
    <scope>NUCLEOTIDE SEQUENCE [LARGE SCALE GENOMIC DNA]</scope>
    <source>
        <strain evidence="4">cv. Shuchazao</strain>
        <tissue evidence="3">Leaf</tissue>
    </source>
</reference>
<dbReference type="PANTHER" id="PTHR45339">
    <property type="entry name" value="HYBRID SIGNAL TRANSDUCTION HISTIDINE KINASE J"/>
    <property type="match status" value="1"/>
</dbReference>
<sequence length="219" mass="24370">MMEFAQNPPLSNGTITSHTAMDLGGEDICYSGDEKIGEGRRWGIEKEMGLVAMAEGEWEEVSGGWRRGGRGMGRGWVAVGEGKQVHVGKKGLAWGREGKEKRIWSSVVRPMVDSSDLTNYFVRHINKAALVAATACFEATRRIRNMESKAKEKQMNEGSTIEGRKAEWHLPILAMTADVIQATYDKCLKCGMDGYVSKPFKEENLYQAVARFFESKPIS</sequence>
<organism evidence="3 4">
    <name type="scientific">Camellia sinensis var. sinensis</name>
    <name type="common">China tea</name>
    <dbReference type="NCBI Taxonomy" id="542762"/>
    <lineage>
        <taxon>Eukaryota</taxon>
        <taxon>Viridiplantae</taxon>
        <taxon>Streptophyta</taxon>
        <taxon>Embryophyta</taxon>
        <taxon>Tracheophyta</taxon>
        <taxon>Spermatophyta</taxon>
        <taxon>Magnoliopsida</taxon>
        <taxon>eudicotyledons</taxon>
        <taxon>Gunneridae</taxon>
        <taxon>Pentapetalae</taxon>
        <taxon>asterids</taxon>
        <taxon>Ericales</taxon>
        <taxon>Theaceae</taxon>
        <taxon>Camellia</taxon>
    </lineage>
</organism>
<keyword evidence="4" id="KW-1185">Reference proteome</keyword>
<gene>
    <name evidence="3" type="ORF">TEA_003255</name>
</gene>